<dbReference type="PROSITE" id="PS50213">
    <property type="entry name" value="FAS1"/>
    <property type="match status" value="3"/>
</dbReference>
<evidence type="ECO:0000313" key="3">
    <source>
        <dbReference type="EMBL" id="MBT1706109.1"/>
    </source>
</evidence>
<feature type="domain" description="FAS1" evidence="2">
    <location>
        <begin position="171"/>
        <end position="300"/>
    </location>
</feature>
<evidence type="ECO:0000313" key="4">
    <source>
        <dbReference type="Proteomes" id="UP000772618"/>
    </source>
</evidence>
<dbReference type="EMBL" id="JAHESD010000083">
    <property type="protein sequence ID" value="MBT1706109.1"/>
    <property type="molecule type" value="Genomic_DNA"/>
</dbReference>
<sequence length="458" mass="47283">MKSNFRYLLIAVVSASLALTSCDDDDDNGPSQNIVQLAQANTNLSTLEDALERFPDIVTTLSGSEFTVFAPSNSALEELLEAVGQSSLNDIPDDVLREILEYHVVSGSTRSNELSNGNVTTVGGEAIAVTTSGGVKLNGSTSVTTADVSASNGVVHIIDKVLVPPSIQPIIGTVVAPAYFNKQFTTLIAAVKAASPSILTTLLSSEEKTLFAPTNDAFTAAGITTLPNQSTLNAVLAYHVMGSMVTSSAIPTGSSEAETLGGNIYLSKNTSGVFINGTSKVTKTDIQATNGVVHVIDRVLIPPSETIAEIATRLSTASQPQFTQLVAALARTQGEGANDLLAAAASSTSNLTVFAPTDAAFQELYAALGVTSINEIPLNTLVAVLKHHIVGGRLFSSDLTTGSVETLNGNVSVNVTANPPTVTGSSGASNVANLQASLLNIHATNGVIHVIDKVLLPQ</sequence>
<dbReference type="SMART" id="SM00554">
    <property type="entry name" value="FAS1"/>
    <property type="match status" value="3"/>
</dbReference>
<dbReference type="Proteomes" id="UP000772618">
    <property type="component" value="Unassembled WGS sequence"/>
</dbReference>
<dbReference type="SUPFAM" id="SSF82153">
    <property type="entry name" value="FAS1 domain"/>
    <property type="match status" value="3"/>
</dbReference>
<dbReference type="RefSeq" id="WP_254157029.1">
    <property type="nucleotide sequence ID" value="NZ_JAHESD010000083.1"/>
</dbReference>
<gene>
    <name evidence="3" type="ORF">KK060_22650</name>
</gene>
<dbReference type="PROSITE" id="PS51257">
    <property type="entry name" value="PROKAR_LIPOPROTEIN"/>
    <property type="match status" value="1"/>
</dbReference>
<dbReference type="Gene3D" id="2.30.180.10">
    <property type="entry name" value="FAS1 domain"/>
    <property type="match status" value="3"/>
</dbReference>
<accession>A0ABS5VYV1</accession>
<feature type="chain" id="PRO_5046153156" evidence="1">
    <location>
        <begin position="19"/>
        <end position="458"/>
    </location>
</feature>
<organism evidence="3 4">
    <name type="scientific">Chryseosolibacter indicus</name>
    <dbReference type="NCBI Taxonomy" id="2782351"/>
    <lineage>
        <taxon>Bacteria</taxon>
        <taxon>Pseudomonadati</taxon>
        <taxon>Bacteroidota</taxon>
        <taxon>Cytophagia</taxon>
        <taxon>Cytophagales</taxon>
        <taxon>Chryseotaleaceae</taxon>
        <taxon>Chryseosolibacter</taxon>
    </lineage>
</organism>
<dbReference type="InterPro" id="IPR036378">
    <property type="entry name" value="FAS1_dom_sf"/>
</dbReference>
<comment type="caution">
    <text evidence="3">The sequence shown here is derived from an EMBL/GenBank/DDBJ whole genome shotgun (WGS) entry which is preliminary data.</text>
</comment>
<proteinExistence type="predicted"/>
<reference evidence="3 4" key="1">
    <citation type="submission" date="2021-05" db="EMBL/GenBank/DDBJ databases">
        <title>A Polyphasic approach of four new species of the genus Ohtaekwangia: Ohtaekwangia histidinii sp. nov., Ohtaekwangia cretensis sp. nov., Ohtaekwangia indiensis sp. nov., Ohtaekwangia reichenbachii sp. nov. from diverse environment.</title>
        <authorList>
            <person name="Octaviana S."/>
        </authorList>
    </citation>
    <scope>NUCLEOTIDE SEQUENCE [LARGE SCALE GENOMIC DNA]</scope>
    <source>
        <strain evidence="3 4">PWU20</strain>
    </source>
</reference>
<evidence type="ECO:0000259" key="2">
    <source>
        <dbReference type="PROSITE" id="PS50213"/>
    </source>
</evidence>
<keyword evidence="1" id="KW-0732">Signal</keyword>
<feature type="signal peptide" evidence="1">
    <location>
        <begin position="1"/>
        <end position="18"/>
    </location>
</feature>
<protein>
    <submittedName>
        <fullName evidence="3">Fasciclin domain-containing protein</fullName>
    </submittedName>
</protein>
<evidence type="ECO:0000256" key="1">
    <source>
        <dbReference type="SAM" id="SignalP"/>
    </source>
</evidence>
<dbReference type="PANTHER" id="PTHR10900">
    <property type="entry name" value="PERIOSTIN-RELATED"/>
    <property type="match status" value="1"/>
</dbReference>
<name>A0ABS5VYV1_9BACT</name>
<feature type="domain" description="FAS1" evidence="2">
    <location>
        <begin position="309"/>
        <end position="455"/>
    </location>
</feature>
<keyword evidence="4" id="KW-1185">Reference proteome</keyword>
<dbReference type="InterPro" id="IPR000782">
    <property type="entry name" value="FAS1_domain"/>
</dbReference>
<feature type="domain" description="FAS1" evidence="2">
    <location>
        <begin position="31"/>
        <end position="162"/>
    </location>
</feature>
<dbReference type="PANTHER" id="PTHR10900:SF77">
    <property type="entry name" value="FI19380P1"/>
    <property type="match status" value="1"/>
</dbReference>
<dbReference type="Pfam" id="PF02469">
    <property type="entry name" value="Fasciclin"/>
    <property type="match status" value="3"/>
</dbReference>
<dbReference type="InterPro" id="IPR050904">
    <property type="entry name" value="Adhesion/Biosynth-related"/>
</dbReference>